<keyword evidence="3" id="KW-1185">Reference proteome</keyword>
<dbReference type="GO" id="GO:0030170">
    <property type="term" value="F:pyridoxal phosphate binding"/>
    <property type="evidence" value="ECO:0007669"/>
    <property type="project" value="InterPro"/>
</dbReference>
<dbReference type="InterPro" id="IPR005302">
    <property type="entry name" value="MoCF_Sase_C"/>
</dbReference>
<organism evidence="2 3">
    <name type="scientific">Peribacillus simplex</name>
    <dbReference type="NCBI Taxonomy" id="1478"/>
    <lineage>
        <taxon>Bacteria</taxon>
        <taxon>Bacillati</taxon>
        <taxon>Bacillota</taxon>
        <taxon>Bacilli</taxon>
        <taxon>Bacillales</taxon>
        <taxon>Bacillaceae</taxon>
        <taxon>Peribacillus</taxon>
    </lineage>
</organism>
<dbReference type="InterPro" id="IPR052353">
    <property type="entry name" value="Benzoxazolinone_Detox_Enz"/>
</dbReference>
<dbReference type="Proteomes" id="UP000064189">
    <property type="component" value="Unassembled WGS sequence"/>
</dbReference>
<evidence type="ECO:0000313" key="3">
    <source>
        <dbReference type="Proteomes" id="UP000064189"/>
    </source>
</evidence>
<dbReference type="PANTHER" id="PTHR30212:SF4">
    <property type="entry name" value="MOSC DOMAIN-CONTAINING PROTEIN"/>
    <property type="match status" value="1"/>
</dbReference>
<evidence type="ECO:0000259" key="1">
    <source>
        <dbReference type="PROSITE" id="PS51340"/>
    </source>
</evidence>
<proteinExistence type="predicted"/>
<dbReference type="RefSeq" id="WP_061141871.1">
    <property type="nucleotide sequence ID" value="NZ_LNNH01000014.1"/>
</dbReference>
<reference evidence="2 3" key="1">
    <citation type="submission" date="2015-11" db="EMBL/GenBank/DDBJ databases">
        <title>Genome Sequence of Bacillus simplex strain VanAntwerpen2.</title>
        <authorList>
            <person name="Couger M.B."/>
        </authorList>
    </citation>
    <scope>NUCLEOTIDE SEQUENCE [LARGE SCALE GENOMIC DNA]</scope>
    <source>
        <strain evidence="2 3">VanAntwerpen02</strain>
    </source>
</reference>
<dbReference type="GO" id="GO:0030151">
    <property type="term" value="F:molybdenum ion binding"/>
    <property type="evidence" value="ECO:0007669"/>
    <property type="project" value="InterPro"/>
</dbReference>
<dbReference type="Pfam" id="PF03473">
    <property type="entry name" value="MOSC"/>
    <property type="match status" value="1"/>
</dbReference>
<accession>A0A109MZC9</accession>
<dbReference type="PROSITE" id="PS51340">
    <property type="entry name" value="MOSC"/>
    <property type="match status" value="1"/>
</dbReference>
<dbReference type="Gene3D" id="2.40.33.20">
    <property type="entry name" value="PK beta-barrel domain-like"/>
    <property type="match status" value="1"/>
</dbReference>
<dbReference type="InterPro" id="IPR005163">
    <property type="entry name" value="Tri_helical_YiiM-like"/>
</dbReference>
<dbReference type="SUPFAM" id="SSF50800">
    <property type="entry name" value="PK beta-barrel domain-like"/>
    <property type="match status" value="1"/>
</dbReference>
<evidence type="ECO:0000313" key="2">
    <source>
        <dbReference type="EMBL" id="KWW20647.1"/>
    </source>
</evidence>
<gene>
    <name evidence="2" type="ORF">AS888_17890</name>
</gene>
<dbReference type="GO" id="GO:0003824">
    <property type="term" value="F:catalytic activity"/>
    <property type="evidence" value="ECO:0007669"/>
    <property type="project" value="InterPro"/>
</dbReference>
<name>A0A109MZC9_9BACI</name>
<protein>
    <recommendedName>
        <fullName evidence="1">MOSC domain-containing protein</fullName>
    </recommendedName>
</protein>
<sequence length="222" mass="25133">MLVQRYEVISLNMGKTETYQFGKKVYRSAIKKEPVNGPVFLSKVGLAGDEQAYEHHGGENKALCVYPLDHYEHWRPVFHNMVDTALFGENLTVSGLTEDIAHIGDIFSIGEAIVQISEPRNPCYKLAAKYEVPSLIVQVRNTGYTGFLLRVLKEGMISPHDAMELIEPHPQRVSVALVNDVKFHDRFNRDKVNRVLQVKELSESLHLAIKQQFDSGQKNGWG</sequence>
<comment type="caution">
    <text evidence="2">The sequence shown here is derived from an EMBL/GenBank/DDBJ whole genome shotgun (WGS) entry which is preliminary data.</text>
</comment>
<dbReference type="PANTHER" id="PTHR30212">
    <property type="entry name" value="PROTEIN YIIM"/>
    <property type="match status" value="1"/>
</dbReference>
<dbReference type="Pfam" id="PF03475">
    <property type="entry name" value="YiiM_3-alpha"/>
    <property type="match status" value="1"/>
</dbReference>
<dbReference type="EMBL" id="LNNH01000014">
    <property type="protein sequence ID" value="KWW20647.1"/>
    <property type="molecule type" value="Genomic_DNA"/>
</dbReference>
<dbReference type="InterPro" id="IPR011037">
    <property type="entry name" value="Pyrv_Knase-like_insert_dom_sf"/>
</dbReference>
<feature type="domain" description="MOSC" evidence="1">
    <location>
        <begin position="33"/>
        <end position="166"/>
    </location>
</feature>
<dbReference type="AlphaFoldDB" id="A0A109MZC9"/>